<dbReference type="STRING" id="393762.SAMN05660472_00890"/>
<feature type="region of interest" description="Disordered" evidence="1">
    <location>
        <begin position="85"/>
        <end position="106"/>
    </location>
</feature>
<dbReference type="PANTHER" id="PTHR42895:SF1">
    <property type="entry name" value="IRON-SULFUR CLUSTER PROTEIN"/>
    <property type="match status" value="1"/>
</dbReference>
<dbReference type="InterPro" id="IPR017896">
    <property type="entry name" value="4Fe4S_Fe-S-bd"/>
</dbReference>
<accession>A0A1G8ZM84</accession>
<dbReference type="AlphaFoldDB" id="A0A1G8ZM84"/>
<feature type="domain" description="4Fe-4S ferredoxin-type" evidence="2">
    <location>
        <begin position="5"/>
        <end position="34"/>
    </location>
</feature>
<proteinExistence type="predicted"/>
<dbReference type="EMBL" id="FNFP01000001">
    <property type="protein sequence ID" value="SDK15505.1"/>
    <property type="molecule type" value="Genomic_DNA"/>
</dbReference>
<evidence type="ECO:0000313" key="3">
    <source>
        <dbReference type="EMBL" id="SDK15505.1"/>
    </source>
</evidence>
<dbReference type="Gene3D" id="3.30.70.20">
    <property type="match status" value="1"/>
</dbReference>
<evidence type="ECO:0000256" key="1">
    <source>
        <dbReference type="SAM" id="MobiDB-lite"/>
    </source>
</evidence>
<dbReference type="PANTHER" id="PTHR42895">
    <property type="entry name" value="IRON-SULFUR CLUSTER-BINDING PROTEIN-RELATED"/>
    <property type="match status" value="1"/>
</dbReference>
<keyword evidence="4" id="KW-1185">Reference proteome</keyword>
<dbReference type="PROSITE" id="PS51379">
    <property type="entry name" value="4FE4S_FER_2"/>
    <property type="match status" value="2"/>
</dbReference>
<feature type="domain" description="4Fe-4S ferredoxin-type" evidence="2">
    <location>
        <begin position="35"/>
        <end position="64"/>
    </location>
</feature>
<evidence type="ECO:0000313" key="4">
    <source>
        <dbReference type="Proteomes" id="UP000198718"/>
    </source>
</evidence>
<feature type="compositionally biased region" description="Basic and acidic residues" evidence="1">
    <location>
        <begin position="92"/>
        <end position="106"/>
    </location>
</feature>
<sequence length="275" mass="29759">MAIRKIIEINEEKCDGCGLCVPNCAEGAIQIIDGKAKLVSDIYCDGLGACLGHCPQDALKIIEREAPDFDEEAVEELLKSQNKAFTPAKASTHQDQEHDCGCSGKKTEAPNPPLSGGVHQHHGGGCPGSRMMKFNEENTGNESVVSSGDVEIKIKPQLRQWPVQLKLIPVNAPYFQDADLLVTADCVPFAYPNYHLDILKGKAVVVGCPKLDDIAFYTDKLTQIIATNNLKSVTVAFMEVPCCQGIVRAVDMAVAKANKAIEVKKVKISLQGEKL</sequence>
<protein>
    <submittedName>
        <fullName evidence="3">4Fe-4S binding domain-containing protein</fullName>
    </submittedName>
</protein>
<reference evidence="3 4" key="1">
    <citation type="submission" date="2016-10" db="EMBL/GenBank/DDBJ databases">
        <authorList>
            <person name="de Groot N.N."/>
        </authorList>
    </citation>
    <scope>NUCLEOTIDE SEQUENCE [LARGE SCALE GENOMIC DNA]</scope>
    <source>
        <strain evidence="3 4">DSM 18346</strain>
    </source>
</reference>
<organism evidence="3 4">
    <name type="scientific">Natronincola ferrireducens</name>
    <dbReference type="NCBI Taxonomy" id="393762"/>
    <lineage>
        <taxon>Bacteria</taxon>
        <taxon>Bacillati</taxon>
        <taxon>Bacillota</taxon>
        <taxon>Clostridia</taxon>
        <taxon>Peptostreptococcales</taxon>
        <taxon>Natronincolaceae</taxon>
        <taxon>Natronincola</taxon>
    </lineage>
</organism>
<dbReference type="Proteomes" id="UP000198718">
    <property type="component" value="Unassembled WGS sequence"/>
</dbReference>
<dbReference type="OrthoDB" id="9795268at2"/>
<dbReference type="InterPro" id="IPR052911">
    <property type="entry name" value="Corrinoid_activation_enz"/>
</dbReference>
<dbReference type="Pfam" id="PF12837">
    <property type="entry name" value="Fer4_6"/>
    <property type="match status" value="1"/>
</dbReference>
<evidence type="ECO:0000259" key="2">
    <source>
        <dbReference type="PROSITE" id="PS51379"/>
    </source>
</evidence>
<gene>
    <name evidence="3" type="ORF">SAMN05660472_00890</name>
</gene>
<name>A0A1G8ZM84_9FIRM</name>
<dbReference type="SUPFAM" id="SSF54862">
    <property type="entry name" value="4Fe-4S ferredoxins"/>
    <property type="match status" value="1"/>
</dbReference>
<dbReference type="RefSeq" id="WP_090550820.1">
    <property type="nucleotide sequence ID" value="NZ_FNFP01000001.1"/>
</dbReference>